<dbReference type="AlphaFoldDB" id="A0A7S8FFF5"/>
<dbReference type="EMBL" id="CP047423">
    <property type="protein sequence ID" value="QPD04895.1"/>
    <property type="molecule type" value="Genomic_DNA"/>
</dbReference>
<sequence>MSFRIQFHNSETSFRQAERLCNDDWIDTSFSQNPRAIGPLRLPDPGRFESKRHPILDQQGATVGYLVDGMYSLGYPSTCVYAGDCLWIAHQPFMAVASRYVPASRSSMRRADSCSRPEV</sequence>
<gene>
    <name evidence="1" type="ORF">Nkreftii_002669</name>
</gene>
<organism evidence="1 2">
    <name type="scientific">Candidatus Nitrospira kreftii</name>
    <dbReference type="NCBI Taxonomy" id="2652173"/>
    <lineage>
        <taxon>Bacteria</taxon>
        <taxon>Pseudomonadati</taxon>
        <taxon>Nitrospirota</taxon>
        <taxon>Nitrospiria</taxon>
        <taxon>Nitrospirales</taxon>
        <taxon>Nitrospiraceae</taxon>
        <taxon>Nitrospira</taxon>
    </lineage>
</organism>
<proteinExistence type="predicted"/>
<accession>A0A7S8FFF5</accession>
<protein>
    <submittedName>
        <fullName evidence="1">Uncharacterized protein</fullName>
    </submittedName>
</protein>
<name>A0A7S8FFF5_9BACT</name>
<reference evidence="1 2" key="1">
    <citation type="journal article" date="2020" name="ISME J.">
        <title>Enrichment and physiological characterization of a novel comammox Nitrospira indicates ammonium inhibition of complete nitrification.</title>
        <authorList>
            <person name="Sakoula D."/>
            <person name="Koch H."/>
            <person name="Frank J."/>
            <person name="Jetten M.S.M."/>
            <person name="van Kessel M.A.H.J."/>
            <person name="Lucker S."/>
        </authorList>
    </citation>
    <scope>NUCLEOTIDE SEQUENCE [LARGE SCALE GENOMIC DNA]</scope>
    <source>
        <strain evidence="1">Comreactor17</strain>
    </source>
</reference>
<evidence type="ECO:0000313" key="2">
    <source>
        <dbReference type="Proteomes" id="UP000593737"/>
    </source>
</evidence>
<evidence type="ECO:0000313" key="1">
    <source>
        <dbReference type="EMBL" id="QPD04895.1"/>
    </source>
</evidence>
<dbReference type="Proteomes" id="UP000593737">
    <property type="component" value="Chromosome"/>
</dbReference>
<dbReference type="KEGG" id="nkf:Nkreftii_002669"/>